<accession>A0A6C0IBB4</accession>
<organism evidence="2">
    <name type="scientific">viral metagenome</name>
    <dbReference type="NCBI Taxonomy" id="1070528"/>
    <lineage>
        <taxon>unclassified sequences</taxon>
        <taxon>metagenomes</taxon>
        <taxon>organismal metagenomes</taxon>
    </lineage>
</organism>
<proteinExistence type="predicted"/>
<name>A0A6C0IBB4_9ZZZZ</name>
<dbReference type="EMBL" id="MN740153">
    <property type="protein sequence ID" value="QHT90331.1"/>
    <property type="molecule type" value="Genomic_DNA"/>
</dbReference>
<evidence type="ECO:0000256" key="1">
    <source>
        <dbReference type="SAM" id="MobiDB-lite"/>
    </source>
</evidence>
<dbReference type="AlphaFoldDB" id="A0A6C0IBB4"/>
<reference evidence="2" key="1">
    <citation type="journal article" date="2020" name="Nature">
        <title>Giant virus diversity and host interactions through global metagenomics.</title>
        <authorList>
            <person name="Schulz F."/>
            <person name="Roux S."/>
            <person name="Paez-Espino D."/>
            <person name="Jungbluth S."/>
            <person name="Walsh D.A."/>
            <person name="Denef V.J."/>
            <person name="McMahon K.D."/>
            <person name="Konstantinidis K.T."/>
            <person name="Eloe-Fadrosh E.A."/>
            <person name="Kyrpides N.C."/>
            <person name="Woyke T."/>
        </authorList>
    </citation>
    <scope>NUCLEOTIDE SEQUENCE</scope>
    <source>
        <strain evidence="2">GVMAG-M-3300023184-68</strain>
    </source>
</reference>
<evidence type="ECO:0000313" key="2">
    <source>
        <dbReference type="EMBL" id="QHT90331.1"/>
    </source>
</evidence>
<feature type="region of interest" description="Disordered" evidence="1">
    <location>
        <begin position="155"/>
        <end position="177"/>
    </location>
</feature>
<protein>
    <submittedName>
        <fullName evidence="2">Uncharacterized protein</fullName>
    </submittedName>
</protein>
<sequence length="182" mass="22181">MQYSLRIPDDDELMPEYCLWMYDSPRENLELDIWRQSWLIWKKNITKIYELSVIEFVFTRWGIYQKNENTRLFKKRFFPTGMTMITKSSRYGIIVKIKYDGCTVFACYVLHYIETQRILWFNYMAHANMRKIHTDKINNLHIYVRNTHTHTNHDTVVKEQPVSPCSRKPNEHCDTPRPNWFC</sequence>